<dbReference type="RefSeq" id="XP_046063174.1">
    <property type="nucleotide sequence ID" value="XM_046203393.1"/>
</dbReference>
<keyword evidence="2" id="KW-1185">Reference proteome</keyword>
<dbReference type="AlphaFoldDB" id="A0A9P8PBP8"/>
<organism evidence="1 2">
    <name type="scientific">Ogataea philodendri</name>
    <dbReference type="NCBI Taxonomy" id="1378263"/>
    <lineage>
        <taxon>Eukaryota</taxon>
        <taxon>Fungi</taxon>
        <taxon>Dikarya</taxon>
        <taxon>Ascomycota</taxon>
        <taxon>Saccharomycotina</taxon>
        <taxon>Pichiomycetes</taxon>
        <taxon>Pichiales</taxon>
        <taxon>Pichiaceae</taxon>
        <taxon>Ogataea</taxon>
    </lineage>
</organism>
<reference evidence="1" key="2">
    <citation type="submission" date="2021-01" db="EMBL/GenBank/DDBJ databases">
        <authorList>
            <person name="Schikora-Tamarit M.A."/>
        </authorList>
    </citation>
    <scope>NUCLEOTIDE SEQUENCE</scope>
    <source>
        <strain evidence="1">CBS6075</strain>
    </source>
</reference>
<gene>
    <name evidence="1" type="ORF">OGAPHI_002515</name>
</gene>
<protein>
    <submittedName>
        <fullName evidence="1">Uncharacterized protein</fullName>
    </submittedName>
</protein>
<evidence type="ECO:0000313" key="1">
    <source>
        <dbReference type="EMBL" id="KAH3668760.1"/>
    </source>
</evidence>
<comment type="caution">
    <text evidence="1">The sequence shown here is derived from an EMBL/GenBank/DDBJ whole genome shotgun (WGS) entry which is preliminary data.</text>
</comment>
<dbReference type="GeneID" id="70234482"/>
<evidence type="ECO:0000313" key="2">
    <source>
        <dbReference type="Proteomes" id="UP000769157"/>
    </source>
</evidence>
<accession>A0A9P8PBP8</accession>
<sequence length="174" mass="18449">MTAPKTFGYCSGYFMDSCTGMISPIPSNAKMATPTNRDHLSWLKRATGEGPVSIRSNEAYWLSPCGSPRPKAELSSTSDEVDEGGDAWIITGLPRVAVPGLARSSITDELEESVLLCAKADNGAVDPSGDAAKRAIEALLLASLLDPRESDPFLLRIGTAPEYLLGGDSPMMTI</sequence>
<reference evidence="1" key="1">
    <citation type="journal article" date="2021" name="Open Biol.">
        <title>Shared evolutionary footprints suggest mitochondrial oxidative damage underlies multiple complex I losses in fungi.</title>
        <authorList>
            <person name="Schikora-Tamarit M.A."/>
            <person name="Marcet-Houben M."/>
            <person name="Nosek J."/>
            <person name="Gabaldon T."/>
        </authorList>
    </citation>
    <scope>NUCLEOTIDE SEQUENCE</scope>
    <source>
        <strain evidence="1">CBS6075</strain>
    </source>
</reference>
<name>A0A9P8PBP8_9ASCO</name>
<proteinExistence type="predicted"/>
<dbReference type="Proteomes" id="UP000769157">
    <property type="component" value="Unassembled WGS sequence"/>
</dbReference>
<dbReference type="EMBL" id="JAEUBE010000158">
    <property type="protein sequence ID" value="KAH3668760.1"/>
    <property type="molecule type" value="Genomic_DNA"/>
</dbReference>